<dbReference type="InterPro" id="IPR044824">
    <property type="entry name" value="MAIN-like"/>
</dbReference>
<keyword evidence="1" id="KW-0175">Coiled coil</keyword>
<proteinExistence type="predicted"/>
<organism evidence="3 4">
    <name type="scientific">Canna indica</name>
    <name type="common">Indian-shot</name>
    <dbReference type="NCBI Taxonomy" id="4628"/>
    <lineage>
        <taxon>Eukaryota</taxon>
        <taxon>Viridiplantae</taxon>
        <taxon>Streptophyta</taxon>
        <taxon>Embryophyta</taxon>
        <taxon>Tracheophyta</taxon>
        <taxon>Spermatophyta</taxon>
        <taxon>Magnoliopsida</taxon>
        <taxon>Liliopsida</taxon>
        <taxon>Zingiberales</taxon>
        <taxon>Cannaceae</taxon>
        <taxon>Canna</taxon>
    </lineage>
</organism>
<dbReference type="PANTHER" id="PTHR46033:SF1">
    <property type="entry name" value="PROTEIN MAIN-LIKE 2"/>
    <property type="match status" value="1"/>
</dbReference>
<evidence type="ECO:0000313" key="3">
    <source>
        <dbReference type="EMBL" id="WOL10010.1"/>
    </source>
</evidence>
<dbReference type="Pfam" id="PF10536">
    <property type="entry name" value="PMD"/>
    <property type="match status" value="1"/>
</dbReference>
<protein>
    <recommendedName>
        <fullName evidence="2">Aminotransferase-like plant mobile domain-containing protein</fullName>
    </recommendedName>
</protein>
<name>A0AAQ3KLA2_9LILI</name>
<evidence type="ECO:0000259" key="2">
    <source>
        <dbReference type="Pfam" id="PF10536"/>
    </source>
</evidence>
<dbReference type="InterPro" id="IPR019557">
    <property type="entry name" value="AminoTfrase-like_pln_mobile"/>
</dbReference>
<sequence length="403" mass="46965">MTKKIFVRCFLTPVNKFLTERIRFTDAHLRLLEQTPFWQYTTVPANKMDTSLVNYLLENWEDQHCAFRIKDKLVPITIGDVAIILGFKSYGESVTFQRSKLKSTLQQEHFDGQPISRSALEKKIIELQHSDDLSLFTKMVILYFFCTIFFPQKNYTIPEGVVKYAENLEGLNQYNWAKAIHSFLVKHINYAHKQLRNKSSEVVLGGCSIVLNVWFYEHTPTLHNELGDALTDRPRLFRWSRISFRQKRSHIKAVENLKFHEILEVLDATENEYHLLQKIEGRELAPRTVVPVGANIEEPDTDYSEAREDETDAQNKKLSKKFKKIRAELQEESKHRVALEMKVDTLIAENKKLQKEVVRLQRLIETRANMDYEVSSGFPEKEDIPETSIINENVVVNCSSNPD</sequence>
<dbReference type="AlphaFoldDB" id="A0AAQ3KLA2"/>
<accession>A0AAQ3KLA2</accession>
<dbReference type="Proteomes" id="UP001327560">
    <property type="component" value="Chromosome 6"/>
</dbReference>
<dbReference type="EMBL" id="CP136895">
    <property type="protein sequence ID" value="WOL10010.1"/>
    <property type="molecule type" value="Genomic_DNA"/>
</dbReference>
<keyword evidence="4" id="KW-1185">Reference proteome</keyword>
<evidence type="ECO:0000313" key="4">
    <source>
        <dbReference type="Proteomes" id="UP001327560"/>
    </source>
</evidence>
<dbReference type="PANTHER" id="PTHR46033">
    <property type="entry name" value="PROTEIN MAIN-LIKE 2"/>
    <property type="match status" value="1"/>
</dbReference>
<evidence type="ECO:0000256" key="1">
    <source>
        <dbReference type="SAM" id="Coils"/>
    </source>
</evidence>
<feature type="coiled-coil region" evidence="1">
    <location>
        <begin position="315"/>
        <end position="363"/>
    </location>
</feature>
<gene>
    <name evidence="3" type="ORF">Cni_G18764</name>
</gene>
<dbReference type="GO" id="GO:0010073">
    <property type="term" value="P:meristem maintenance"/>
    <property type="evidence" value="ECO:0007669"/>
    <property type="project" value="InterPro"/>
</dbReference>
<feature type="domain" description="Aminotransferase-like plant mobile" evidence="2">
    <location>
        <begin position="43"/>
        <end position="251"/>
    </location>
</feature>
<reference evidence="3 4" key="1">
    <citation type="submission" date="2023-10" db="EMBL/GenBank/DDBJ databases">
        <title>Chromosome-scale genome assembly provides insights into flower coloration mechanisms of Canna indica.</title>
        <authorList>
            <person name="Li C."/>
        </authorList>
    </citation>
    <scope>NUCLEOTIDE SEQUENCE [LARGE SCALE GENOMIC DNA]</scope>
    <source>
        <tissue evidence="3">Flower</tissue>
    </source>
</reference>